<dbReference type="InterPro" id="IPR015943">
    <property type="entry name" value="WD40/YVTN_repeat-like_dom_sf"/>
</dbReference>
<sequence length="144" mass="15828">MARTESLNINHCVASSVTSPVSSSLPKDSIQRSDEIKTEFTSREGTYKISSLIDNLGKIGASTCLNEPVKITLLSRVETICDTNSQASSRRSSSTNDNFIEPKRLSLTNANQPNGTMFFTDILAFNVGRELIIYEFAEATQVDK</sequence>
<dbReference type="Proteomes" id="UP000681967">
    <property type="component" value="Unassembled WGS sequence"/>
</dbReference>
<dbReference type="EMBL" id="CAJOBI010343631">
    <property type="protein sequence ID" value="CAF5216026.1"/>
    <property type="molecule type" value="Genomic_DNA"/>
</dbReference>
<gene>
    <name evidence="1" type="ORF">BYL167_LOCUS62966</name>
    <name evidence="2" type="ORF">SMN809_LOCUS79840</name>
</gene>
<evidence type="ECO:0000313" key="2">
    <source>
        <dbReference type="EMBL" id="CAF5216026.1"/>
    </source>
</evidence>
<proteinExistence type="predicted"/>
<accession>A0A8S3EW83</accession>
<comment type="caution">
    <text evidence="1">The sequence shown here is derived from an EMBL/GenBank/DDBJ whole genome shotgun (WGS) entry which is preliminary data.</text>
</comment>
<organism evidence="1 3">
    <name type="scientific">Rotaria magnacalcarata</name>
    <dbReference type="NCBI Taxonomy" id="392030"/>
    <lineage>
        <taxon>Eukaryota</taxon>
        <taxon>Metazoa</taxon>
        <taxon>Spiralia</taxon>
        <taxon>Gnathifera</taxon>
        <taxon>Rotifera</taxon>
        <taxon>Eurotatoria</taxon>
        <taxon>Bdelloidea</taxon>
        <taxon>Philodinida</taxon>
        <taxon>Philodinidae</taxon>
        <taxon>Rotaria</taxon>
    </lineage>
</organism>
<evidence type="ECO:0000313" key="1">
    <source>
        <dbReference type="EMBL" id="CAF5089571.1"/>
    </source>
</evidence>
<dbReference type="Proteomes" id="UP000676336">
    <property type="component" value="Unassembled WGS sequence"/>
</dbReference>
<dbReference type="Gene3D" id="2.130.10.10">
    <property type="entry name" value="YVTN repeat-like/Quinoprotein amine dehydrogenase"/>
    <property type="match status" value="1"/>
</dbReference>
<name>A0A8S3EW83_9BILA</name>
<reference evidence="1" key="1">
    <citation type="submission" date="2021-02" db="EMBL/GenBank/DDBJ databases">
        <authorList>
            <person name="Nowell W R."/>
        </authorList>
    </citation>
    <scope>NUCLEOTIDE SEQUENCE</scope>
</reference>
<evidence type="ECO:0000313" key="3">
    <source>
        <dbReference type="Proteomes" id="UP000681967"/>
    </source>
</evidence>
<dbReference type="AlphaFoldDB" id="A0A8S3EW83"/>
<protein>
    <submittedName>
        <fullName evidence="1">Uncharacterized protein</fullName>
    </submittedName>
</protein>
<dbReference type="EMBL" id="CAJOBH010235663">
    <property type="protein sequence ID" value="CAF5089571.1"/>
    <property type="molecule type" value="Genomic_DNA"/>
</dbReference>